<name>A0A9Q8SCZ5_9PEZI</name>
<feature type="transmembrane region" description="Helical" evidence="6">
    <location>
        <begin position="207"/>
        <end position="235"/>
    </location>
</feature>
<dbReference type="SUPFAM" id="SSF144091">
    <property type="entry name" value="Rhomboid-like"/>
    <property type="match status" value="1"/>
</dbReference>
<feature type="compositionally biased region" description="Basic and acidic residues" evidence="5">
    <location>
        <begin position="392"/>
        <end position="404"/>
    </location>
</feature>
<keyword evidence="2 6" id="KW-0812">Transmembrane</keyword>
<evidence type="ECO:0000256" key="5">
    <source>
        <dbReference type="SAM" id="MobiDB-lite"/>
    </source>
</evidence>
<evidence type="ECO:0000256" key="1">
    <source>
        <dbReference type="ARBA" id="ARBA00004141"/>
    </source>
</evidence>
<evidence type="ECO:0000256" key="6">
    <source>
        <dbReference type="SAM" id="Phobius"/>
    </source>
</evidence>
<keyword evidence="8" id="KW-1185">Reference proteome</keyword>
<comment type="subcellular location">
    <subcellularLocation>
        <location evidence="1">Membrane</location>
        <topology evidence="1">Multi-pass membrane protein</topology>
    </subcellularLocation>
</comment>
<keyword evidence="4 6" id="KW-0472">Membrane</keyword>
<dbReference type="EMBL" id="CP019471">
    <property type="protein sequence ID" value="UQC74666.1"/>
    <property type="molecule type" value="Genomic_DNA"/>
</dbReference>
<organism evidence="7 8">
    <name type="scientific">Colletotrichum lupini</name>
    <dbReference type="NCBI Taxonomy" id="145971"/>
    <lineage>
        <taxon>Eukaryota</taxon>
        <taxon>Fungi</taxon>
        <taxon>Dikarya</taxon>
        <taxon>Ascomycota</taxon>
        <taxon>Pezizomycotina</taxon>
        <taxon>Sordariomycetes</taxon>
        <taxon>Hypocreomycetidae</taxon>
        <taxon>Glomerellales</taxon>
        <taxon>Glomerellaceae</taxon>
        <taxon>Colletotrichum</taxon>
        <taxon>Colletotrichum acutatum species complex</taxon>
    </lineage>
</organism>
<dbReference type="RefSeq" id="XP_049136316.1">
    <property type="nucleotide sequence ID" value="XM_049280359.1"/>
</dbReference>
<evidence type="ECO:0000313" key="8">
    <source>
        <dbReference type="Proteomes" id="UP000830671"/>
    </source>
</evidence>
<dbReference type="SMART" id="SM01160">
    <property type="entry name" value="DUF1751"/>
    <property type="match status" value="1"/>
</dbReference>
<feature type="transmembrane region" description="Helical" evidence="6">
    <location>
        <begin position="106"/>
        <end position="123"/>
    </location>
</feature>
<sequence>MTINPFKGPTETTPGRLTSHVQVSPSVDDLLLERKLSKMPPRINIPPVTRVLLAVLVVQSFLSAAIRYRQWSATSEIVIPYLTLIPQLSLIYPWTFLTSTLVENNIFTLGIAGVTIYQGGRYLERAWSSAELAKFVAVTALIPNVLTFALMIIFFTLTRNERWTLTVIGGTIPMQISFLVAFSQLVPAHTVTLFRGILSLRVPRFPLLYLGIVFILSLTPLLTAASFSLALSGLLTSWTYLRFYKTVFPDLDSSQPTSLRGDASETFAFAEFFPAPVKPFVATLSNQIFEVLVAMRICSPFSPDNVPSGRGNNFIQRGAPGGARAEAERRRALALKTLDQRLHAATAGTAARSSSQPPAQQPTGPTVQTQPQPNTQTAMTTQPTAMLGETNYHPEQESSDKSAS</sequence>
<keyword evidence="3 6" id="KW-1133">Transmembrane helix</keyword>
<dbReference type="InterPro" id="IPR035952">
    <property type="entry name" value="Rhomboid-like_sf"/>
</dbReference>
<dbReference type="GO" id="GO:0016020">
    <property type="term" value="C:membrane"/>
    <property type="evidence" value="ECO:0007669"/>
    <property type="project" value="UniProtKB-SubCell"/>
</dbReference>
<reference evidence="7" key="1">
    <citation type="journal article" date="2021" name="Mol. Plant Microbe Interact.">
        <title>Complete Genome Sequence of the Plant-Pathogenic Fungus Colletotrichum lupini.</title>
        <authorList>
            <person name="Baroncelli R."/>
            <person name="Pensec F."/>
            <person name="Da Lio D."/>
            <person name="Boufleur T."/>
            <person name="Vicente I."/>
            <person name="Sarrocco S."/>
            <person name="Picot A."/>
            <person name="Baraldi E."/>
            <person name="Sukno S."/>
            <person name="Thon M."/>
            <person name="Le Floch G."/>
        </authorList>
    </citation>
    <scope>NUCLEOTIDE SEQUENCE</scope>
    <source>
        <strain evidence="7">IMI 504893</strain>
    </source>
</reference>
<feature type="compositionally biased region" description="Low complexity" evidence="5">
    <location>
        <begin position="344"/>
        <end position="385"/>
    </location>
</feature>
<feature type="region of interest" description="Disordered" evidence="5">
    <location>
        <begin position="308"/>
        <end position="328"/>
    </location>
</feature>
<dbReference type="GO" id="GO:0005794">
    <property type="term" value="C:Golgi apparatus"/>
    <property type="evidence" value="ECO:0007669"/>
    <property type="project" value="TreeGrafter"/>
</dbReference>
<dbReference type="AlphaFoldDB" id="A0A9Q8SCZ5"/>
<feature type="transmembrane region" description="Helical" evidence="6">
    <location>
        <begin position="78"/>
        <end position="94"/>
    </location>
</feature>
<dbReference type="GeneID" id="73335369"/>
<dbReference type="PANTHER" id="PTHR13377">
    <property type="entry name" value="PLACENTAL PROTEIN 6"/>
    <property type="match status" value="1"/>
</dbReference>
<evidence type="ECO:0000256" key="3">
    <source>
        <dbReference type="ARBA" id="ARBA00022989"/>
    </source>
</evidence>
<evidence type="ECO:0000256" key="4">
    <source>
        <dbReference type="ARBA" id="ARBA00023136"/>
    </source>
</evidence>
<dbReference type="FunFam" id="1.20.1540.10:FF:000004">
    <property type="entry name" value="Transmembrane protein 115"/>
    <property type="match status" value="1"/>
</dbReference>
<dbReference type="InterPro" id="IPR013861">
    <property type="entry name" value="TMEM115/Pdh1/Rbl19"/>
</dbReference>
<protein>
    <submittedName>
        <fullName evidence="7">Eukaryotic integral membrane protein</fullName>
    </submittedName>
</protein>
<dbReference type="GO" id="GO:0006890">
    <property type="term" value="P:retrograde vesicle-mediated transport, Golgi to endoplasmic reticulum"/>
    <property type="evidence" value="ECO:0007669"/>
    <property type="project" value="InterPro"/>
</dbReference>
<feature type="transmembrane region" description="Helical" evidence="6">
    <location>
        <begin position="135"/>
        <end position="157"/>
    </location>
</feature>
<dbReference type="Pfam" id="PF08551">
    <property type="entry name" value="DUF1751"/>
    <property type="match status" value="1"/>
</dbReference>
<dbReference type="Proteomes" id="UP000830671">
    <property type="component" value="Chromosome 1"/>
</dbReference>
<dbReference type="KEGG" id="clup:CLUP02_01318"/>
<accession>A0A9Q8SCZ5</accession>
<evidence type="ECO:0000313" key="7">
    <source>
        <dbReference type="EMBL" id="UQC74666.1"/>
    </source>
</evidence>
<dbReference type="PANTHER" id="PTHR13377:SF3">
    <property type="entry name" value="TRANSMEMBRANE PROTEIN 115"/>
    <property type="match status" value="1"/>
</dbReference>
<evidence type="ECO:0000256" key="2">
    <source>
        <dbReference type="ARBA" id="ARBA00022692"/>
    </source>
</evidence>
<proteinExistence type="predicted"/>
<feature type="region of interest" description="Disordered" evidence="5">
    <location>
        <begin position="343"/>
        <end position="404"/>
    </location>
</feature>
<gene>
    <name evidence="7" type="ORF">CLUP02_01318</name>
</gene>
<feature type="transmembrane region" description="Helical" evidence="6">
    <location>
        <begin position="163"/>
        <end position="186"/>
    </location>
</feature>